<accession>A0A0F4YES8</accession>
<name>A0A0F4YES8_RASE3</name>
<dbReference type="Proteomes" id="UP000053958">
    <property type="component" value="Unassembled WGS sequence"/>
</dbReference>
<sequence length="218" mass="25325">MFVIEWRSGLLIILKKKRSRCMPSSVNKQRVVGPGQITDILQTSFETSLITLPVERYLYNIAADRSGLETKTAQFWMAILHREFPATRQFYLVQEQNPSDESRRRVDCKVFTWDDTRNTVRDVLYVEFKRAEITPADRELAVKQVEDYCSEYIMAPMGYTSLWCMVCYGTRAAFWEAKSRVRTRSGRTSCSAPQDLAWIDADTPEAKDISDFFKKLSK</sequence>
<comment type="caution">
    <text evidence="1">The sequence shown here is derived from an EMBL/GenBank/DDBJ whole genome shotgun (WGS) entry which is preliminary data.</text>
</comment>
<dbReference type="AlphaFoldDB" id="A0A0F4YES8"/>
<dbReference type="EMBL" id="LASV01000741">
    <property type="protein sequence ID" value="KKA16717.1"/>
    <property type="molecule type" value="Genomic_DNA"/>
</dbReference>
<dbReference type="GeneID" id="25321603"/>
<evidence type="ECO:0000313" key="2">
    <source>
        <dbReference type="Proteomes" id="UP000053958"/>
    </source>
</evidence>
<organism evidence="1 2">
    <name type="scientific">Rasamsonia emersonii (strain ATCC 16479 / CBS 393.64 / IMI 116815)</name>
    <dbReference type="NCBI Taxonomy" id="1408163"/>
    <lineage>
        <taxon>Eukaryota</taxon>
        <taxon>Fungi</taxon>
        <taxon>Dikarya</taxon>
        <taxon>Ascomycota</taxon>
        <taxon>Pezizomycotina</taxon>
        <taxon>Eurotiomycetes</taxon>
        <taxon>Eurotiomycetidae</taxon>
        <taxon>Eurotiales</taxon>
        <taxon>Trichocomaceae</taxon>
        <taxon>Rasamsonia</taxon>
    </lineage>
</organism>
<dbReference type="RefSeq" id="XP_013323329.1">
    <property type="nucleotide sequence ID" value="XM_013467875.1"/>
</dbReference>
<gene>
    <name evidence="1" type="ORF">T310_9671</name>
</gene>
<proteinExistence type="predicted"/>
<protein>
    <recommendedName>
        <fullName evidence="3">Fungal-type protein kinase domain-containing protein</fullName>
    </recommendedName>
</protein>
<keyword evidence="2" id="KW-1185">Reference proteome</keyword>
<evidence type="ECO:0000313" key="1">
    <source>
        <dbReference type="EMBL" id="KKA16717.1"/>
    </source>
</evidence>
<reference evidence="1 2" key="1">
    <citation type="submission" date="2015-04" db="EMBL/GenBank/DDBJ databases">
        <authorList>
            <person name="Heijne W.H."/>
            <person name="Fedorova N.D."/>
            <person name="Nierman W.C."/>
            <person name="Vollebregt A.W."/>
            <person name="Zhao Z."/>
            <person name="Wu L."/>
            <person name="Kumar M."/>
            <person name="Stam H."/>
            <person name="van den Berg M.A."/>
            <person name="Pel H.J."/>
        </authorList>
    </citation>
    <scope>NUCLEOTIDE SEQUENCE [LARGE SCALE GENOMIC DNA]</scope>
    <source>
        <strain evidence="1 2">CBS 393.64</strain>
    </source>
</reference>
<evidence type="ECO:0008006" key="3">
    <source>
        <dbReference type="Google" id="ProtNLM"/>
    </source>
</evidence>